<dbReference type="OrthoDB" id="65887at2157"/>
<keyword evidence="3 5" id="KW-0687">Ribonucleoprotein</keyword>
<dbReference type="InterPro" id="IPR000077">
    <property type="entry name" value="Ribosomal_eL39"/>
</dbReference>
<evidence type="ECO:0000313" key="7">
    <source>
        <dbReference type="EMBL" id="AIS31526.1"/>
    </source>
</evidence>
<dbReference type="InterPro" id="IPR023626">
    <property type="entry name" value="Ribosomal_eL39_dom_sf"/>
</dbReference>
<dbReference type="GO" id="GO:1990904">
    <property type="term" value="C:ribonucleoprotein complex"/>
    <property type="evidence" value="ECO:0007669"/>
    <property type="project" value="UniProtKB-KW"/>
</dbReference>
<dbReference type="GO" id="GO:0005840">
    <property type="term" value="C:ribosome"/>
    <property type="evidence" value="ECO:0007669"/>
    <property type="project" value="UniProtKB-KW"/>
</dbReference>
<sequence>MSRNKPLAKKLRLAKAGKQNRRVPLWVMMKTNRKVRTHPKMRHWRRSKIKA</sequence>
<evidence type="ECO:0000256" key="2">
    <source>
        <dbReference type="ARBA" id="ARBA00022980"/>
    </source>
</evidence>
<feature type="region of interest" description="Disordered" evidence="6">
    <location>
        <begin position="32"/>
        <end position="51"/>
    </location>
</feature>
<evidence type="ECO:0000313" key="8">
    <source>
        <dbReference type="EMBL" id="MBF4475067.1"/>
    </source>
</evidence>
<dbReference type="GeneID" id="82850785"/>
<evidence type="ECO:0000256" key="3">
    <source>
        <dbReference type="ARBA" id="ARBA00023274"/>
    </source>
</evidence>
<accession>A0A089Z9Q5</accession>
<dbReference type="Proteomes" id="UP000606900">
    <property type="component" value="Unassembled WGS sequence"/>
</dbReference>
<name>A0A089Z9Q5_METFO</name>
<reference evidence="8" key="2">
    <citation type="submission" date="2020-10" db="EMBL/GenBank/DDBJ databases">
        <title>Dehalococcoides mccartyi of a TCE/Cr reducing biochatode.</title>
        <authorList>
            <person name="Matturro B."/>
        </authorList>
    </citation>
    <scope>NUCLEOTIDE SEQUENCE</scope>
    <source>
        <strain evidence="8">Bin2</strain>
    </source>
</reference>
<dbReference type="RefSeq" id="WP_039376813.1">
    <property type="nucleotide sequence ID" value="NZ_CALCVY010000216.1"/>
</dbReference>
<dbReference type="Pfam" id="PF00832">
    <property type="entry name" value="Ribosomal_L39"/>
    <property type="match status" value="1"/>
</dbReference>
<dbReference type="GO" id="GO:0006412">
    <property type="term" value="P:translation"/>
    <property type="evidence" value="ECO:0007669"/>
    <property type="project" value="UniProtKB-UniRule"/>
</dbReference>
<protein>
    <recommendedName>
        <fullName evidence="4 5">Large ribosomal subunit protein eL39</fullName>
    </recommendedName>
</protein>
<dbReference type="InterPro" id="IPR020083">
    <property type="entry name" value="Ribosomal_eL39_CS"/>
</dbReference>
<dbReference type="HAMAP" id="MF_00629">
    <property type="entry name" value="Ribosomal_eL39"/>
    <property type="match status" value="1"/>
</dbReference>
<dbReference type="Gene3D" id="1.10.1620.10">
    <property type="entry name" value="Ribosomal protein L39e"/>
    <property type="match status" value="1"/>
</dbReference>
<dbReference type="SUPFAM" id="SSF48662">
    <property type="entry name" value="Ribosomal protein L39e"/>
    <property type="match status" value="1"/>
</dbReference>
<dbReference type="FunFam" id="1.10.1620.10:FF:000001">
    <property type="entry name" value="60S ribosomal protein-like L39"/>
    <property type="match status" value="1"/>
</dbReference>
<proteinExistence type="inferred from homology"/>
<evidence type="ECO:0000256" key="6">
    <source>
        <dbReference type="SAM" id="MobiDB-lite"/>
    </source>
</evidence>
<dbReference type="EMBL" id="CP006933">
    <property type="protein sequence ID" value="AIS31526.1"/>
    <property type="molecule type" value="Genomic_DNA"/>
</dbReference>
<evidence type="ECO:0000256" key="1">
    <source>
        <dbReference type="ARBA" id="ARBA00009339"/>
    </source>
</evidence>
<dbReference type="Proteomes" id="UP000029661">
    <property type="component" value="Chromosome"/>
</dbReference>
<comment type="similarity">
    <text evidence="1 5">Belongs to the eukaryotic ribosomal protein eL39 family.</text>
</comment>
<dbReference type="AlphaFoldDB" id="A0A089Z9Q5"/>
<evidence type="ECO:0000313" key="9">
    <source>
        <dbReference type="Proteomes" id="UP000029661"/>
    </source>
</evidence>
<organism evidence="7 9">
    <name type="scientific">Methanobacterium formicicum</name>
    <dbReference type="NCBI Taxonomy" id="2162"/>
    <lineage>
        <taxon>Archaea</taxon>
        <taxon>Methanobacteriati</taxon>
        <taxon>Methanobacteriota</taxon>
        <taxon>Methanomada group</taxon>
        <taxon>Methanobacteria</taxon>
        <taxon>Methanobacteriales</taxon>
        <taxon>Methanobacteriaceae</taxon>
        <taxon>Methanobacterium</taxon>
    </lineage>
</organism>
<dbReference type="NCBIfam" id="NF002316">
    <property type="entry name" value="PRK01242.1"/>
    <property type="match status" value="1"/>
</dbReference>
<dbReference type="PROSITE" id="PS00051">
    <property type="entry name" value="RIBOSOMAL_L39E"/>
    <property type="match status" value="1"/>
</dbReference>
<dbReference type="STRING" id="2162.BRM9_0706"/>
<evidence type="ECO:0000256" key="5">
    <source>
        <dbReference type="HAMAP-Rule" id="MF_00629"/>
    </source>
</evidence>
<gene>
    <name evidence="5" type="primary">rpl39e</name>
    <name evidence="7" type="ORF">BRM9_0706</name>
    <name evidence="8" type="ORF">ISP06_06305</name>
</gene>
<keyword evidence="2 5" id="KW-0689">Ribosomal protein</keyword>
<reference evidence="7 9" key="1">
    <citation type="submission" date="2013-12" db="EMBL/GenBank/DDBJ databases">
        <title>The complete genome sequence of Methanobacterium sp. BRM9.</title>
        <authorList>
            <consortium name="Pastoral Greenhouse Gas Research Consortium"/>
            <person name="Kelly W.J."/>
            <person name="Leahy S.C."/>
            <person name="Perry R."/>
            <person name="Li D."/>
            <person name="Altermann E."/>
            <person name="Lambie S.C."/>
            <person name="Attwood G.T."/>
        </authorList>
    </citation>
    <scope>NUCLEOTIDE SEQUENCE [LARGE SCALE GENOMIC DNA]</scope>
    <source>
        <strain evidence="7 9">BRM9</strain>
    </source>
</reference>
<dbReference type="GO" id="GO:0003735">
    <property type="term" value="F:structural constituent of ribosome"/>
    <property type="evidence" value="ECO:0007669"/>
    <property type="project" value="InterPro"/>
</dbReference>
<dbReference type="EMBL" id="JADIIL010000022">
    <property type="protein sequence ID" value="MBF4475067.1"/>
    <property type="molecule type" value="Genomic_DNA"/>
</dbReference>
<dbReference type="KEGG" id="mfc:BRM9_0706"/>
<evidence type="ECO:0000256" key="4">
    <source>
        <dbReference type="ARBA" id="ARBA00035234"/>
    </source>
</evidence>